<proteinExistence type="predicted"/>
<comment type="caution">
    <text evidence="1">The sequence shown here is derived from an EMBL/GenBank/DDBJ whole genome shotgun (WGS) entry which is preliminary data.</text>
</comment>
<sequence>MNHVTADPNDPAVRREAYESNLKQGAFILEYYAYREKPYASITVVARQKTSSEGESFSELEVLDEMQLWLLDENNDQMLEMDKIALTTLEVFGGEHPIYQFESTKDNAKVYGAILAYKMNTLFDVFEVMANSEEELMDILQSFHKVN</sequence>
<dbReference type="AlphaFoldDB" id="A0A645HRW3"/>
<reference evidence="1" key="1">
    <citation type="submission" date="2019-08" db="EMBL/GenBank/DDBJ databases">
        <authorList>
            <person name="Kucharzyk K."/>
            <person name="Murdoch R.W."/>
            <person name="Higgins S."/>
            <person name="Loffler F."/>
        </authorList>
    </citation>
    <scope>NUCLEOTIDE SEQUENCE</scope>
</reference>
<name>A0A645HRW3_9ZZZZ</name>
<dbReference type="EMBL" id="VSSQ01099082">
    <property type="protein sequence ID" value="MPN41798.1"/>
    <property type="molecule type" value="Genomic_DNA"/>
</dbReference>
<organism evidence="1">
    <name type="scientific">bioreactor metagenome</name>
    <dbReference type="NCBI Taxonomy" id="1076179"/>
    <lineage>
        <taxon>unclassified sequences</taxon>
        <taxon>metagenomes</taxon>
        <taxon>ecological metagenomes</taxon>
    </lineage>
</organism>
<gene>
    <name evidence="1" type="ORF">SDC9_189353</name>
</gene>
<protein>
    <submittedName>
        <fullName evidence="1">Uncharacterized protein</fullName>
    </submittedName>
</protein>
<accession>A0A645HRW3</accession>
<evidence type="ECO:0000313" key="1">
    <source>
        <dbReference type="EMBL" id="MPN41798.1"/>
    </source>
</evidence>